<dbReference type="EMBL" id="CP023326">
    <property type="protein sequence ID" value="ATY65879.1"/>
    <property type="molecule type" value="Genomic_DNA"/>
</dbReference>
<feature type="transmembrane region" description="Helical" evidence="6">
    <location>
        <begin position="42"/>
        <end position="66"/>
    </location>
</feature>
<evidence type="ECO:0000313" key="7">
    <source>
        <dbReference type="EMBL" id="ATY65879.1"/>
    </source>
</evidence>
<dbReference type="SUPFAM" id="SSF48264">
    <property type="entry name" value="Cytochrome P450"/>
    <property type="match status" value="1"/>
</dbReference>
<evidence type="ECO:0000256" key="6">
    <source>
        <dbReference type="SAM" id="Phobius"/>
    </source>
</evidence>
<dbReference type="GO" id="GO:0005506">
    <property type="term" value="F:iron ion binding"/>
    <property type="evidence" value="ECO:0007669"/>
    <property type="project" value="InterPro"/>
</dbReference>
<dbReference type="CDD" id="cd11069">
    <property type="entry name" value="CYP_FUM15-like"/>
    <property type="match status" value="1"/>
</dbReference>
<dbReference type="AlphaFoldDB" id="A0A2H4SS10"/>
<name>A0A2H4SS10_CORMI</name>
<comment type="similarity">
    <text evidence="1">Belongs to the cytochrome P450 family.</text>
</comment>
<dbReference type="OrthoDB" id="1470350at2759"/>
<dbReference type="GO" id="GO:0016705">
    <property type="term" value="F:oxidoreductase activity, acting on paired donors, with incorporation or reduction of molecular oxygen"/>
    <property type="evidence" value="ECO:0007669"/>
    <property type="project" value="InterPro"/>
</dbReference>
<gene>
    <name evidence="7" type="ORF">A9K55_001525</name>
</gene>
<reference evidence="7 8" key="1">
    <citation type="journal article" date="2017" name="BMC Genomics">
        <title>Chromosome level assembly and secondary metabolite potential of the parasitic fungus Cordyceps militaris.</title>
        <authorList>
            <person name="Kramer G.J."/>
            <person name="Nodwell J.R."/>
        </authorList>
    </citation>
    <scope>NUCLEOTIDE SEQUENCE [LARGE SCALE GENOMIC DNA]</scope>
    <source>
        <strain evidence="7 8">ATCC 34164</strain>
    </source>
</reference>
<dbReference type="InterPro" id="IPR050121">
    <property type="entry name" value="Cytochrome_P450_monoxygenase"/>
</dbReference>
<keyword evidence="3 5" id="KW-0479">Metal-binding</keyword>
<evidence type="ECO:0000313" key="8">
    <source>
        <dbReference type="Proteomes" id="UP000323067"/>
    </source>
</evidence>
<dbReference type="InterPro" id="IPR002401">
    <property type="entry name" value="Cyt_P450_E_grp-I"/>
</dbReference>
<dbReference type="FunFam" id="1.10.630.10:FF:000051">
    <property type="entry name" value="Cytochrome P450 monooxygenase (Fum15)"/>
    <property type="match status" value="1"/>
</dbReference>
<keyword evidence="2 5" id="KW-0349">Heme</keyword>
<keyword evidence="6" id="KW-0812">Transmembrane</keyword>
<evidence type="ECO:0000256" key="2">
    <source>
        <dbReference type="ARBA" id="ARBA00022617"/>
    </source>
</evidence>
<dbReference type="PRINTS" id="PR00385">
    <property type="entry name" value="P450"/>
</dbReference>
<feature type="binding site" description="axial binding residue" evidence="5">
    <location>
        <position position="503"/>
    </location>
    <ligand>
        <name>heme</name>
        <dbReference type="ChEBI" id="CHEBI:30413"/>
    </ligand>
    <ligandPart>
        <name>Fe</name>
        <dbReference type="ChEBI" id="CHEBI:18248"/>
    </ligandPart>
</feature>
<dbReference type="Gene3D" id="1.10.630.10">
    <property type="entry name" value="Cytochrome P450"/>
    <property type="match status" value="1"/>
</dbReference>
<evidence type="ECO:0000256" key="5">
    <source>
        <dbReference type="PIRSR" id="PIRSR602401-1"/>
    </source>
</evidence>
<dbReference type="InterPro" id="IPR036396">
    <property type="entry name" value="Cyt_P450_sf"/>
</dbReference>
<evidence type="ECO:0000256" key="4">
    <source>
        <dbReference type="ARBA" id="ARBA00023004"/>
    </source>
</evidence>
<sequence length="563" mass="63319">MSQRTLLPMRLSRPVVLVAAALEALALRWWNGSSDGKVKLSSLALSFGLFVIGNFVVCGLYFTFIYPFYVSPTRNLPTAADRHWFLGHMPQLWRSPGGRCSRPWNKEVEHDGLLRFFMAFNIERLLAISPQAVADITVHNAYDWEKDSRVRSALSTVTGVGLITSEGDEHQRQRRHMQPAFAFRLVKNLYPVFWDKSREVVQALTRRVRGGEAQMYVTPWASRVTLDIIGMATMGHDFSAVRDPDNKLVAQYTRVFEDQSLLRIFLMLGVLMPQWMISKLPVKRIRRFDDAMDAIRRVCQELIEEKRAKLREQEKDKTIEPDVDILSTAIQSEQFTDEGLQNQLMTFFAAGHETTSVSLTWAIYALCLNPAMQTRLRAEVRAHLPSVDDDDAPAPTSVEIDRLVFLNAVVNETLRLYPAVPVTGRFAVKDTMVMGMPVARGTAVAIPQWAINADKGLWGDDAEAFNPDRWIDVRDDGVATLNKTGGAKRNYAMTTFLHGPRNCIGAGFAKGEFACLLAAWIGRFEFELVDKTLMDPEKITVGGGVTIKPKDGLHVIAREVPGY</sequence>
<dbReference type="Pfam" id="PF00067">
    <property type="entry name" value="p450"/>
    <property type="match status" value="1"/>
</dbReference>
<keyword evidence="6" id="KW-0472">Membrane</keyword>
<protein>
    <submittedName>
        <fullName evidence="7">Cytochrome P450 78A3</fullName>
    </submittedName>
</protein>
<dbReference type="InterPro" id="IPR001128">
    <property type="entry name" value="Cyt_P450"/>
</dbReference>
<dbReference type="GO" id="GO:0004497">
    <property type="term" value="F:monooxygenase activity"/>
    <property type="evidence" value="ECO:0007669"/>
    <property type="project" value="InterPro"/>
</dbReference>
<dbReference type="Proteomes" id="UP000323067">
    <property type="component" value="Chromosome iii"/>
</dbReference>
<dbReference type="GO" id="GO:0020037">
    <property type="term" value="F:heme binding"/>
    <property type="evidence" value="ECO:0007669"/>
    <property type="project" value="InterPro"/>
</dbReference>
<keyword evidence="6" id="KW-1133">Transmembrane helix</keyword>
<dbReference type="VEuPathDB" id="FungiDB:A9K55_001525"/>
<evidence type="ECO:0000256" key="1">
    <source>
        <dbReference type="ARBA" id="ARBA00010617"/>
    </source>
</evidence>
<dbReference type="PANTHER" id="PTHR24305">
    <property type="entry name" value="CYTOCHROME P450"/>
    <property type="match status" value="1"/>
</dbReference>
<keyword evidence="4 5" id="KW-0408">Iron</keyword>
<proteinExistence type="inferred from homology"/>
<dbReference type="PANTHER" id="PTHR24305:SF166">
    <property type="entry name" value="CYTOCHROME P450 12A4, MITOCHONDRIAL-RELATED"/>
    <property type="match status" value="1"/>
</dbReference>
<evidence type="ECO:0000256" key="3">
    <source>
        <dbReference type="ARBA" id="ARBA00022723"/>
    </source>
</evidence>
<comment type="cofactor">
    <cofactor evidence="5">
        <name>heme</name>
        <dbReference type="ChEBI" id="CHEBI:30413"/>
    </cofactor>
</comment>
<accession>A0A2H4SS10</accession>
<organism evidence="7 8">
    <name type="scientific">Cordyceps militaris</name>
    <name type="common">Caterpillar fungus</name>
    <name type="synonym">Clavaria militaris</name>
    <dbReference type="NCBI Taxonomy" id="73501"/>
    <lineage>
        <taxon>Eukaryota</taxon>
        <taxon>Fungi</taxon>
        <taxon>Dikarya</taxon>
        <taxon>Ascomycota</taxon>
        <taxon>Pezizomycotina</taxon>
        <taxon>Sordariomycetes</taxon>
        <taxon>Hypocreomycetidae</taxon>
        <taxon>Hypocreales</taxon>
        <taxon>Cordycipitaceae</taxon>
        <taxon>Cordyceps</taxon>
    </lineage>
</organism>
<dbReference type="VEuPathDB" id="FungiDB:CCM_00610"/>
<dbReference type="PRINTS" id="PR00463">
    <property type="entry name" value="EP450I"/>
</dbReference>